<comment type="caution">
    <text evidence="1">The sequence shown here is derived from an EMBL/GenBank/DDBJ whole genome shotgun (WGS) entry which is preliminary data.</text>
</comment>
<dbReference type="InterPro" id="IPR056131">
    <property type="entry name" value="DUF7714"/>
</dbReference>
<dbReference type="Pfam" id="PF24830">
    <property type="entry name" value="DUF7714"/>
    <property type="match status" value="1"/>
</dbReference>
<accession>A0A0F3IQA2</accession>
<dbReference type="PATRIC" id="fig|1632867.3.peg.1894"/>
<dbReference type="Proteomes" id="UP000033684">
    <property type="component" value="Unassembled WGS sequence"/>
</dbReference>
<sequence length="308" mass="34906">MNGAILEVGKLKQQQNFVPLPYRCVSFQPYNGPMSNDAIERYLLAREVYRRTDIIILHNEQHEYAVAAVQRVSSETLFTFVEKVEVLALPGDCVFVNAPEADPGNRSALAKAALKHGVMPQQTAIVLGAFDHINIIHKPNPLLLKVIEVVPPEPPKLYHLVEQVLSYADLPPITVELETIDLRDLASAVTPEAYLVPCRSGGLNELTAPVYFLDERPKQRQNWTLLGCERSLQFHRHYYGDEPPRVEMCPRRLQKATDNLSSQATLLKCCLLEYEFEQEGNTVIVPWGSDLAMIENALRHYFKDLIYV</sequence>
<reference evidence="1 2" key="2">
    <citation type="journal article" date="2016" name="Microb. Ecol.">
        <title>Genome Characteristics of a Novel Type I Methanotroph (Sn10-6) Isolated from a Flooded Indian Rice Field.</title>
        <authorList>
            <person name="Rahalkar M.C."/>
            <person name="Pandit P.S."/>
            <person name="Dhakephalkar P.K."/>
            <person name="Pore S."/>
            <person name="Arora P."/>
            <person name="Kapse N."/>
        </authorList>
    </citation>
    <scope>NUCLEOTIDE SEQUENCE [LARGE SCALE GENOMIC DNA]</scope>
    <source>
        <strain evidence="1 2">Sn10-6</strain>
    </source>
</reference>
<reference evidence="2" key="1">
    <citation type="submission" date="2015-03" db="EMBL/GenBank/DDBJ databases">
        <title>Draft genome sequence of a novel methanotroph (Sn10-6) isolated from flooded ricefield rhizosphere in India.</title>
        <authorList>
            <person name="Pandit P.S."/>
            <person name="Pore S.D."/>
            <person name="Arora P."/>
            <person name="Kapse N.G."/>
            <person name="Dhakephalkar P.K."/>
            <person name="Rahalkar M.C."/>
        </authorList>
    </citation>
    <scope>NUCLEOTIDE SEQUENCE [LARGE SCALE GENOMIC DNA]</scope>
    <source>
        <strain evidence="2">Sn10-6</strain>
    </source>
</reference>
<gene>
    <name evidence="1" type="ORF">VZ94_02520</name>
</gene>
<dbReference type="AlphaFoldDB" id="A0A0F3IQA2"/>
<proteinExistence type="predicted"/>
<dbReference type="OrthoDB" id="3612465at2"/>
<name>A0A0F3IQA2_9GAMM</name>
<keyword evidence="2" id="KW-1185">Reference proteome</keyword>
<organism evidence="1 2">
    <name type="scientific">Methylocucumis oryzae</name>
    <dbReference type="NCBI Taxonomy" id="1632867"/>
    <lineage>
        <taxon>Bacteria</taxon>
        <taxon>Pseudomonadati</taxon>
        <taxon>Pseudomonadota</taxon>
        <taxon>Gammaproteobacteria</taxon>
        <taxon>Methylococcales</taxon>
        <taxon>Methylococcaceae</taxon>
        <taxon>Methylocucumis</taxon>
    </lineage>
</organism>
<dbReference type="RefSeq" id="WP_045778031.1">
    <property type="nucleotide sequence ID" value="NZ_LAJX01000018.1"/>
</dbReference>
<dbReference type="EMBL" id="LAJX01000018">
    <property type="protein sequence ID" value="KJV07759.1"/>
    <property type="molecule type" value="Genomic_DNA"/>
</dbReference>
<protein>
    <submittedName>
        <fullName evidence="1">Uncharacterized protein</fullName>
    </submittedName>
</protein>
<evidence type="ECO:0000313" key="1">
    <source>
        <dbReference type="EMBL" id="KJV07759.1"/>
    </source>
</evidence>
<evidence type="ECO:0000313" key="2">
    <source>
        <dbReference type="Proteomes" id="UP000033684"/>
    </source>
</evidence>